<dbReference type="Proteomes" id="UP000094793">
    <property type="component" value="Chromosome"/>
</dbReference>
<evidence type="ECO:0000313" key="1">
    <source>
        <dbReference type="EMBL" id="AOP53717.1"/>
    </source>
</evidence>
<proteinExistence type="predicted"/>
<gene>
    <name evidence="1" type="ORF">BLSMQ_2007</name>
</gene>
<organism evidence="1 2">
    <name type="scientific">Brevibacterium aurantiacum</name>
    <dbReference type="NCBI Taxonomy" id="273384"/>
    <lineage>
        <taxon>Bacteria</taxon>
        <taxon>Bacillati</taxon>
        <taxon>Actinomycetota</taxon>
        <taxon>Actinomycetes</taxon>
        <taxon>Micrococcales</taxon>
        <taxon>Brevibacteriaceae</taxon>
        <taxon>Brevibacterium</taxon>
    </lineage>
</organism>
<protein>
    <recommendedName>
        <fullName evidence="3">HIT domain-containing protein</fullName>
    </recommendedName>
</protein>
<sequence>MRRAAEIAAQRGLNERGYRLVWNFGPDTKQRITHPHLHLLGGTLLREELA</sequence>
<evidence type="ECO:0008006" key="3">
    <source>
        <dbReference type="Google" id="ProtNLM"/>
    </source>
</evidence>
<accession>A0A1D7W3S4</accession>
<name>A0A1D7W3S4_BREAU</name>
<dbReference type="EMBL" id="CP017150">
    <property type="protein sequence ID" value="AOP53717.1"/>
    <property type="molecule type" value="Genomic_DNA"/>
</dbReference>
<dbReference type="Gene3D" id="3.30.428.10">
    <property type="entry name" value="HIT-like"/>
    <property type="match status" value="1"/>
</dbReference>
<dbReference type="AlphaFoldDB" id="A0A1D7W3S4"/>
<dbReference type="KEGG" id="blin:BLSMQ_2007"/>
<evidence type="ECO:0000313" key="2">
    <source>
        <dbReference type="Proteomes" id="UP000094793"/>
    </source>
</evidence>
<dbReference type="SUPFAM" id="SSF54197">
    <property type="entry name" value="HIT-like"/>
    <property type="match status" value="1"/>
</dbReference>
<reference evidence="2" key="1">
    <citation type="submission" date="2016-09" db="EMBL/GenBank/DDBJ databases">
        <title>Complete Genome Sequence of Brevibacterium linens SMQ-1335.</title>
        <authorList>
            <person name="de Melo A.G."/>
            <person name="Labrie S.J."/>
            <person name="Dumaresq J."/>
            <person name="Roberts R.J."/>
            <person name="Tremblay D.M."/>
            <person name="Moineau S."/>
        </authorList>
    </citation>
    <scope>NUCLEOTIDE SEQUENCE [LARGE SCALE GENOMIC DNA]</scope>
    <source>
        <strain evidence="2">SMQ-1335</strain>
    </source>
</reference>
<dbReference type="InterPro" id="IPR036265">
    <property type="entry name" value="HIT-like_sf"/>
</dbReference>